<evidence type="ECO:0000313" key="2">
    <source>
        <dbReference type="EMBL" id="CAB4953479.1"/>
    </source>
</evidence>
<protein>
    <submittedName>
        <fullName evidence="2">Unannotated protein</fullName>
    </submittedName>
</protein>
<dbReference type="InterPro" id="IPR036046">
    <property type="entry name" value="Acylphosphatase-like_dom_sf"/>
</dbReference>
<evidence type="ECO:0000259" key="1">
    <source>
        <dbReference type="PROSITE" id="PS51160"/>
    </source>
</evidence>
<proteinExistence type="predicted"/>
<dbReference type="Gene3D" id="3.30.70.100">
    <property type="match status" value="1"/>
</dbReference>
<dbReference type="AlphaFoldDB" id="A0A6J7KG62"/>
<dbReference type="SUPFAM" id="SSF54975">
    <property type="entry name" value="Acylphosphatase/BLUF domain-like"/>
    <property type="match status" value="1"/>
</dbReference>
<dbReference type="PANTHER" id="PTHR47268:SF4">
    <property type="entry name" value="ACYLPHOSPHATASE"/>
    <property type="match status" value="1"/>
</dbReference>
<accession>A0A6J7KG62</accession>
<dbReference type="PANTHER" id="PTHR47268">
    <property type="entry name" value="ACYLPHOSPHATASE"/>
    <property type="match status" value="1"/>
</dbReference>
<dbReference type="InterPro" id="IPR017968">
    <property type="entry name" value="Acylphosphatase_CS"/>
</dbReference>
<dbReference type="PROSITE" id="PS51160">
    <property type="entry name" value="ACYLPHOSPHATASE_3"/>
    <property type="match status" value="1"/>
</dbReference>
<sequence length="97" mass="10941">MENNSQDTALIRRRLLISGRVQGVWFRDSCSAQARENGVFGWVRNTPNGAVEAVFEGAPEDVERLIEWSKSGPTHAVVESVEVEIEEHEGLSEFWIK</sequence>
<gene>
    <name evidence="2" type="ORF">UFOPK3789_00839</name>
</gene>
<dbReference type="PRINTS" id="PR00112">
    <property type="entry name" value="ACYLPHPHTASE"/>
</dbReference>
<name>A0A6J7KG62_9ZZZZ</name>
<dbReference type="GO" id="GO:0003998">
    <property type="term" value="F:acylphosphatase activity"/>
    <property type="evidence" value="ECO:0007669"/>
    <property type="project" value="InterPro"/>
</dbReference>
<reference evidence="2" key="1">
    <citation type="submission" date="2020-05" db="EMBL/GenBank/DDBJ databases">
        <authorList>
            <person name="Chiriac C."/>
            <person name="Salcher M."/>
            <person name="Ghai R."/>
            <person name="Kavagutti S V."/>
        </authorList>
    </citation>
    <scope>NUCLEOTIDE SEQUENCE</scope>
</reference>
<organism evidence="2">
    <name type="scientific">freshwater metagenome</name>
    <dbReference type="NCBI Taxonomy" id="449393"/>
    <lineage>
        <taxon>unclassified sequences</taxon>
        <taxon>metagenomes</taxon>
        <taxon>ecological metagenomes</taxon>
    </lineage>
</organism>
<dbReference type="PROSITE" id="PS00150">
    <property type="entry name" value="ACYLPHOSPHATASE_1"/>
    <property type="match status" value="1"/>
</dbReference>
<dbReference type="EMBL" id="CAFBNL010000040">
    <property type="protein sequence ID" value="CAB4953479.1"/>
    <property type="molecule type" value="Genomic_DNA"/>
</dbReference>
<dbReference type="InterPro" id="IPR020456">
    <property type="entry name" value="Acylphosphatase"/>
</dbReference>
<feature type="domain" description="Acylphosphatase-like" evidence="1">
    <location>
        <begin position="12"/>
        <end position="97"/>
    </location>
</feature>
<dbReference type="Pfam" id="PF00708">
    <property type="entry name" value="Acylphosphatase"/>
    <property type="match status" value="1"/>
</dbReference>
<dbReference type="InterPro" id="IPR001792">
    <property type="entry name" value="Acylphosphatase-like_dom"/>
</dbReference>
<dbReference type="PROSITE" id="PS00151">
    <property type="entry name" value="ACYLPHOSPHATASE_2"/>
    <property type="match status" value="1"/>
</dbReference>